<dbReference type="GO" id="GO:0046872">
    <property type="term" value="F:metal ion binding"/>
    <property type="evidence" value="ECO:0007669"/>
    <property type="project" value="InterPro"/>
</dbReference>
<evidence type="ECO:0000256" key="1">
    <source>
        <dbReference type="PROSITE-ProRule" id="PRU00409"/>
    </source>
</evidence>
<proteinExistence type="predicted"/>
<protein>
    <submittedName>
        <fullName evidence="3">[Butirosin acyl-carrier protein]--L-glutamate ligase</fullName>
        <ecNumber evidence="3">6.2.1.39</ecNumber>
    </submittedName>
</protein>
<dbReference type="EMBL" id="SJPG01000001">
    <property type="protein sequence ID" value="TWT61403.1"/>
    <property type="molecule type" value="Genomic_DNA"/>
</dbReference>
<feature type="domain" description="ATP-grasp" evidence="2">
    <location>
        <begin position="189"/>
        <end position="401"/>
    </location>
</feature>
<keyword evidence="4" id="KW-1185">Reference proteome</keyword>
<dbReference type="Proteomes" id="UP000316095">
    <property type="component" value="Unassembled WGS sequence"/>
</dbReference>
<dbReference type="GO" id="GO:0016874">
    <property type="term" value="F:ligase activity"/>
    <property type="evidence" value="ECO:0007669"/>
    <property type="project" value="UniProtKB-KW"/>
</dbReference>
<evidence type="ECO:0000313" key="4">
    <source>
        <dbReference type="Proteomes" id="UP000316095"/>
    </source>
</evidence>
<sequence>MKFDFPLCPLGEANIVNQNVNQIPFVDTYGKLPPLWNRRVAFFANLLALFYGNEAQTEALRIEVGEIDSYSARLIPIMNLLFHDSHNLLVLERDPDISLCNYLKNDLGLSLPHLEVLPHQQYVEIGRQISNAQDLKPASWIDQIKKHNINWIDGYVTDETITGIAFHSGCQTIASTEASRDGNNKFKLHQFLIEAGLPAFETMLAESPLDIQNCAQELFRRGYRSAVVRAQIGASGIGMMRLKDLSNLETLPEIPSYFFFEGACLVQGWLEPGVKEIVKIRSPSTQLFLNDSTVYAYDMTEQILSNESIHQGNISPPPYMNDWPGLREETMRQAEQVGCWLHQTGYRGTASIDWLAIEYAGRKELEVIVCEINARVTGATYPSLVARHFLPNGAWLLRNLRLRIPITTEELLNLFDQPGHLFYPDRKAGIIPLNLNFGSDNRVHKGQFLCLAETPDACQKYLELAEKDLPVQWDSDRD</sequence>
<keyword evidence="3" id="KW-0436">Ligase</keyword>
<dbReference type="GO" id="GO:0005524">
    <property type="term" value="F:ATP binding"/>
    <property type="evidence" value="ECO:0007669"/>
    <property type="project" value="UniProtKB-UniRule"/>
</dbReference>
<dbReference type="AlphaFoldDB" id="A0A5C5XGJ0"/>
<dbReference type="EC" id="6.2.1.39" evidence="3"/>
<dbReference type="SUPFAM" id="SSF56059">
    <property type="entry name" value="Glutathione synthetase ATP-binding domain-like"/>
    <property type="match status" value="1"/>
</dbReference>
<evidence type="ECO:0000259" key="2">
    <source>
        <dbReference type="PROSITE" id="PS50975"/>
    </source>
</evidence>
<dbReference type="PROSITE" id="PS50975">
    <property type="entry name" value="ATP_GRASP"/>
    <property type="match status" value="1"/>
</dbReference>
<dbReference type="OrthoDB" id="581833at2"/>
<dbReference type="InterPro" id="IPR011761">
    <property type="entry name" value="ATP-grasp"/>
</dbReference>
<comment type="caution">
    <text evidence="3">The sequence shown here is derived from an EMBL/GenBank/DDBJ whole genome shotgun (WGS) entry which is preliminary data.</text>
</comment>
<reference evidence="3 4" key="1">
    <citation type="submission" date="2019-02" db="EMBL/GenBank/DDBJ databases">
        <title>Deep-cultivation of Planctomycetes and their phenomic and genomic characterization uncovers novel biology.</title>
        <authorList>
            <person name="Wiegand S."/>
            <person name="Jogler M."/>
            <person name="Boedeker C."/>
            <person name="Pinto D."/>
            <person name="Vollmers J."/>
            <person name="Rivas-Marin E."/>
            <person name="Kohn T."/>
            <person name="Peeters S.H."/>
            <person name="Heuer A."/>
            <person name="Rast P."/>
            <person name="Oberbeckmann S."/>
            <person name="Bunk B."/>
            <person name="Jeske O."/>
            <person name="Meyerdierks A."/>
            <person name="Storesund J.E."/>
            <person name="Kallscheuer N."/>
            <person name="Luecker S."/>
            <person name="Lage O.M."/>
            <person name="Pohl T."/>
            <person name="Merkel B.J."/>
            <person name="Hornburger P."/>
            <person name="Mueller R.-W."/>
            <person name="Bruemmer F."/>
            <person name="Labrenz M."/>
            <person name="Spormann A.M."/>
            <person name="Op Den Camp H."/>
            <person name="Overmann J."/>
            <person name="Amann R."/>
            <person name="Jetten M.S.M."/>
            <person name="Mascher T."/>
            <person name="Medema M.H."/>
            <person name="Devos D.P."/>
            <person name="Kaster A.-K."/>
            <person name="Ovreas L."/>
            <person name="Rohde M."/>
            <person name="Galperin M.Y."/>
            <person name="Jogler C."/>
        </authorList>
    </citation>
    <scope>NUCLEOTIDE SEQUENCE [LARGE SCALE GENOMIC DNA]</scope>
    <source>
        <strain evidence="3 4">Pan54</strain>
    </source>
</reference>
<evidence type="ECO:0000313" key="3">
    <source>
        <dbReference type="EMBL" id="TWT61403.1"/>
    </source>
</evidence>
<organism evidence="3 4">
    <name type="scientific">Rubinisphaera italica</name>
    <dbReference type="NCBI Taxonomy" id="2527969"/>
    <lineage>
        <taxon>Bacteria</taxon>
        <taxon>Pseudomonadati</taxon>
        <taxon>Planctomycetota</taxon>
        <taxon>Planctomycetia</taxon>
        <taxon>Planctomycetales</taxon>
        <taxon>Planctomycetaceae</taxon>
        <taxon>Rubinisphaera</taxon>
    </lineage>
</organism>
<name>A0A5C5XGJ0_9PLAN</name>
<keyword evidence="1" id="KW-0547">Nucleotide-binding</keyword>
<gene>
    <name evidence="3" type="primary">btrJ</name>
    <name evidence="3" type="ORF">Pan54_21390</name>
</gene>
<keyword evidence="1" id="KW-0067">ATP-binding</keyword>
<accession>A0A5C5XGJ0</accession>